<evidence type="ECO:0000313" key="1">
    <source>
        <dbReference type="EMBL" id="GCE30315.1"/>
    </source>
</evidence>
<comment type="caution">
    <text evidence="2">The sequence shown here is derived from an EMBL/GenBank/DDBJ whole genome shotgun (WGS) entry which is preliminary data.</text>
</comment>
<evidence type="ECO:0000313" key="3">
    <source>
        <dbReference type="Proteomes" id="UP000287171"/>
    </source>
</evidence>
<name>A0A402BGF2_9CHLR</name>
<reference evidence="2" key="2">
    <citation type="journal article" date="2019" name="Int. J. Syst. Evol. Microbiol.">
        <title>Tengunoibacter tsumagoiensis gen. nov., sp. nov., Dictyobacter kobayashii sp. nov., Dictyobacter alpinus sp. nov., and description of Dictyobacteraceae fam. nov. within the order Ktedonobacterales isolated from Tengu-no-mugimeshi, a soil-like granular mass of micro-organisms, and emended descriptions of the genera Ktedonobacter and Dictyobacter.</title>
        <authorList>
            <person name="Wang C."/>
            <person name="Zheng Y."/>
            <person name="Sakai Y."/>
            <person name="Toyoda A."/>
            <person name="Minakuchi Y."/>
            <person name="Abe K."/>
            <person name="Yokota A."/>
            <person name="Yabe S."/>
        </authorList>
    </citation>
    <scope>NUCLEOTIDE SEQUENCE</scope>
    <source>
        <strain evidence="2">Uno16</strain>
    </source>
</reference>
<organism evidence="2 3">
    <name type="scientific">Dictyobacter alpinus</name>
    <dbReference type="NCBI Taxonomy" id="2014873"/>
    <lineage>
        <taxon>Bacteria</taxon>
        <taxon>Bacillati</taxon>
        <taxon>Chloroflexota</taxon>
        <taxon>Ktedonobacteria</taxon>
        <taxon>Ktedonobacterales</taxon>
        <taxon>Dictyobacteraceae</taxon>
        <taxon>Dictyobacter</taxon>
    </lineage>
</organism>
<reference evidence="3" key="1">
    <citation type="submission" date="2018-12" db="EMBL/GenBank/DDBJ databases">
        <title>Tengunoibacter tsumagoiensis gen. nov., sp. nov., Dictyobacter kobayashii sp. nov., D. alpinus sp. nov., and D. joshuensis sp. nov. and description of Dictyobacteraceae fam. nov. within the order Ktedonobacterales isolated from Tengu-no-mugimeshi.</title>
        <authorList>
            <person name="Wang C.M."/>
            <person name="Zheng Y."/>
            <person name="Sakai Y."/>
            <person name="Toyoda A."/>
            <person name="Minakuchi Y."/>
            <person name="Abe K."/>
            <person name="Yokota A."/>
            <person name="Yabe S."/>
        </authorList>
    </citation>
    <scope>NUCLEOTIDE SEQUENCE [LARGE SCALE GENOMIC DNA]</scope>
    <source>
        <strain evidence="3">Uno16</strain>
    </source>
</reference>
<gene>
    <name evidence="1" type="ORF">KDA_57990</name>
    <name evidence="2" type="ORF">KDA_58310</name>
</gene>
<dbReference type="EMBL" id="BIFT01000002">
    <property type="protein sequence ID" value="GCE30315.1"/>
    <property type="molecule type" value="Genomic_DNA"/>
</dbReference>
<dbReference type="EMBL" id="BIFT01000002">
    <property type="protein sequence ID" value="GCE30347.1"/>
    <property type="molecule type" value="Genomic_DNA"/>
</dbReference>
<proteinExistence type="predicted"/>
<keyword evidence="3" id="KW-1185">Reference proteome</keyword>
<accession>A0A402BGF2</accession>
<sequence length="90" mass="10261">MVSRYRRVNKGKLINNAMCNFYPSHLAPMALASFEEEHGEAVATASPCSSSKEWVCENLHMVLDRYSSQKNLDSIFYISVYDFTLRSSTD</sequence>
<dbReference type="Proteomes" id="UP000287171">
    <property type="component" value="Unassembled WGS sequence"/>
</dbReference>
<protein>
    <submittedName>
        <fullName evidence="2">Uncharacterized protein</fullName>
    </submittedName>
</protein>
<dbReference type="AlphaFoldDB" id="A0A402BGF2"/>
<evidence type="ECO:0000313" key="2">
    <source>
        <dbReference type="EMBL" id="GCE30347.1"/>
    </source>
</evidence>